<evidence type="ECO:0000313" key="3">
    <source>
        <dbReference type="EMBL" id="KDR83703.1"/>
    </source>
</evidence>
<dbReference type="SUPFAM" id="SSF143503">
    <property type="entry name" value="PUG domain-like"/>
    <property type="match status" value="1"/>
</dbReference>
<evidence type="ECO:0000259" key="2">
    <source>
        <dbReference type="Pfam" id="PF09409"/>
    </source>
</evidence>
<feature type="region of interest" description="Disordered" evidence="1">
    <location>
        <begin position="1"/>
        <end position="21"/>
    </location>
</feature>
<dbReference type="Proteomes" id="UP000027222">
    <property type="component" value="Unassembled WGS sequence"/>
</dbReference>
<organism evidence="3 4">
    <name type="scientific">Galerina marginata (strain CBS 339.88)</name>
    <dbReference type="NCBI Taxonomy" id="685588"/>
    <lineage>
        <taxon>Eukaryota</taxon>
        <taxon>Fungi</taxon>
        <taxon>Dikarya</taxon>
        <taxon>Basidiomycota</taxon>
        <taxon>Agaricomycotina</taxon>
        <taxon>Agaricomycetes</taxon>
        <taxon>Agaricomycetidae</taxon>
        <taxon>Agaricales</taxon>
        <taxon>Agaricineae</taxon>
        <taxon>Strophariaceae</taxon>
        <taxon>Galerina</taxon>
    </lineage>
</organism>
<gene>
    <name evidence="3" type="ORF">GALMADRAFT_236044</name>
</gene>
<reference evidence="4" key="1">
    <citation type="journal article" date="2014" name="Proc. Natl. Acad. Sci. U.S.A.">
        <title>Extensive sampling of basidiomycete genomes demonstrates inadequacy of the white-rot/brown-rot paradigm for wood decay fungi.</title>
        <authorList>
            <person name="Riley R."/>
            <person name="Salamov A.A."/>
            <person name="Brown D.W."/>
            <person name="Nagy L.G."/>
            <person name="Floudas D."/>
            <person name="Held B.W."/>
            <person name="Levasseur A."/>
            <person name="Lombard V."/>
            <person name="Morin E."/>
            <person name="Otillar R."/>
            <person name="Lindquist E.A."/>
            <person name="Sun H."/>
            <person name="LaButti K.M."/>
            <person name="Schmutz J."/>
            <person name="Jabbour D."/>
            <person name="Luo H."/>
            <person name="Baker S.E."/>
            <person name="Pisabarro A.G."/>
            <person name="Walton J.D."/>
            <person name="Blanchette R.A."/>
            <person name="Henrissat B."/>
            <person name="Martin F."/>
            <person name="Cullen D."/>
            <person name="Hibbett D.S."/>
            <person name="Grigoriev I.V."/>
        </authorList>
    </citation>
    <scope>NUCLEOTIDE SEQUENCE [LARGE SCALE GENOMIC DNA]</scope>
    <source>
        <strain evidence="4">CBS 339.88</strain>
    </source>
</reference>
<name>A0A067TXE0_GALM3</name>
<feature type="region of interest" description="Disordered" evidence="1">
    <location>
        <begin position="213"/>
        <end position="257"/>
    </location>
</feature>
<sequence length="257" mass="28938">MSSPTSTPASLNTPSPTISPEALAEAAERRFRQATPQLSAAQLAAEHERRQKFRRLIDPGITRPNPKERALSSLKTLLTISENLLREPDNPKYQQFKPTNTVIKRDLVDPKGALEFAIELGFRPEVKNFQPYYTFNRNRLEDLRTGATILKEYIDLETEKQGRAERSKKNEKEAREAAAEKVKLAYMDDRKAKILRDEIEKEQRTARAITAANRAAVQLPSQDPLPDTSMPGSGHILGLTGTDDDEPPAYQNHPHSE</sequence>
<evidence type="ECO:0000256" key="1">
    <source>
        <dbReference type="SAM" id="MobiDB-lite"/>
    </source>
</evidence>
<evidence type="ECO:0000313" key="4">
    <source>
        <dbReference type="Proteomes" id="UP000027222"/>
    </source>
</evidence>
<dbReference type="CDD" id="cd09212">
    <property type="entry name" value="PUB"/>
    <property type="match status" value="1"/>
</dbReference>
<dbReference type="OrthoDB" id="49605at2759"/>
<dbReference type="AlphaFoldDB" id="A0A067TXE0"/>
<dbReference type="InterPro" id="IPR036339">
    <property type="entry name" value="PUB-like_dom_sf"/>
</dbReference>
<dbReference type="EMBL" id="KL142368">
    <property type="protein sequence ID" value="KDR83703.1"/>
    <property type="molecule type" value="Genomic_DNA"/>
</dbReference>
<accession>A0A067TXE0</accession>
<feature type="domain" description="PUB" evidence="2">
    <location>
        <begin position="68"/>
        <end position="144"/>
    </location>
</feature>
<dbReference type="HOGENOM" id="CLU_081370_0_0_1"/>
<keyword evidence="4" id="KW-1185">Reference proteome</keyword>
<proteinExistence type="predicted"/>
<protein>
    <recommendedName>
        <fullName evidence="2">PUB domain-containing protein</fullName>
    </recommendedName>
</protein>
<feature type="compositionally biased region" description="Polar residues" evidence="1">
    <location>
        <begin position="1"/>
        <end position="18"/>
    </location>
</feature>
<dbReference type="InterPro" id="IPR018997">
    <property type="entry name" value="PUB_domain"/>
</dbReference>
<dbReference type="Pfam" id="PF09409">
    <property type="entry name" value="PUB"/>
    <property type="match status" value="1"/>
</dbReference>
<dbReference type="Gene3D" id="1.20.58.2190">
    <property type="match status" value="1"/>
</dbReference>
<dbReference type="STRING" id="685588.A0A067TXE0"/>